<dbReference type="EMBL" id="JAUEPO010000004">
    <property type="protein sequence ID" value="KAK3324806.1"/>
    <property type="molecule type" value="Genomic_DNA"/>
</dbReference>
<protein>
    <submittedName>
        <fullName evidence="1">Uncharacterized protein</fullName>
    </submittedName>
</protein>
<dbReference type="Proteomes" id="UP001286456">
    <property type="component" value="Unassembled WGS sequence"/>
</dbReference>
<proteinExistence type="predicted"/>
<evidence type="ECO:0000313" key="2">
    <source>
        <dbReference type="Proteomes" id="UP001286456"/>
    </source>
</evidence>
<comment type="caution">
    <text evidence="1">The sequence shown here is derived from an EMBL/GenBank/DDBJ whole genome shotgun (WGS) entry which is preliminary data.</text>
</comment>
<organism evidence="1 2">
    <name type="scientific">Cercophora scortea</name>
    <dbReference type="NCBI Taxonomy" id="314031"/>
    <lineage>
        <taxon>Eukaryota</taxon>
        <taxon>Fungi</taxon>
        <taxon>Dikarya</taxon>
        <taxon>Ascomycota</taxon>
        <taxon>Pezizomycotina</taxon>
        <taxon>Sordariomycetes</taxon>
        <taxon>Sordariomycetidae</taxon>
        <taxon>Sordariales</taxon>
        <taxon>Lasiosphaeriaceae</taxon>
        <taxon>Cercophora</taxon>
    </lineage>
</organism>
<reference evidence="1" key="1">
    <citation type="journal article" date="2023" name="Mol. Phylogenet. Evol.">
        <title>Genome-scale phylogeny and comparative genomics of the fungal order Sordariales.</title>
        <authorList>
            <person name="Hensen N."/>
            <person name="Bonometti L."/>
            <person name="Westerberg I."/>
            <person name="Brannstrom I.O."/>
            <person name="Guillou S."/>
            <person name="Cros-Aarteil S."/>
            <person name="Calhoun S."/>
            <person name="Haridas S."/>
            <person name="Kuo A."/>
            <person name="Mondo S."/>
            <person name="Pangilinan J."/>
            <person name="Riley R."/>
            <person name="LaButti K."/>
            <person name="Andreopoulos B."/>
            <person name="Lipzen A."/>
            <person name="Chen C."/>
            <person name="Yan M."/>
            <person name="Daum C."/>
            <person name="Ng V."/>
            <person name="Clum A."/>
            <person name="Steindorff A."/>
            <person name="Ohm R.A."/>
            <person name="Martin F."/>
            <person name="Silar P."/>
            <person name="Natvig D.O."/>
            <person name="Lalanne C."/>
            <person name="Gautier V."/>
            <person name="Ament-Velasquez S.L."/>
            <person name="Kruys A."/>
            <person name="Hutchinson M.I."/>
            <person name="Powell A.J."/>
            <person name="Barry K."/>
            <person name="Miller A.N."/>
            <person name="Grigoriev I.V."/>
            <person name="Debuchy R."/>
            <person name="Gladieux P."/>
            <person name="Hiltunen Thoren M."/>
            <person name="Johannesson H."/>
        </authorList>
    </citation>
    <scope>NUCLEOTIDE SEQUENCE</scope>
    <source>
        <strain evidence="1">SMH4131-1</strain>
    </source>
</reference>
<evidence type="ECO:0000313" key="1">
    <source>
        <dbReference type="EMBL" id="KAK3324806.1"/>
    </source>
</evidence>
<sequence>MPLLSSTRVAELKEEKHELRRSEILHFLRGMLEAQHRDAFYSIFLRMFAPDDWTGSSLHASPCSPDGARDCTNKTVPIYVVNVVRAPLERDRVRALPCPAHLSLYACLPAGVASPEVVKDIVILSTSICKRVEATLRDLRNISFRNMNTKPLSRSEQRLGQFPQRFRSAELDKSELYILQPLFRAVAITLLYDDYDDRGSNTMVDLPVLLILTGVESSLSAPITFDAIEDKITARIDGSSGHGKAVRATLDAAIEFVMALERREIKAFGLRPKPARAARIVDSWYAGTGKFDDYSEIVDSRYYIREGAERLGWREE</sequence>
<keyword evidence="2" id="KW-1185">Reference proteome</keyword>
<reference evidence="1" key="2">
    <citation type="submission" date="2023-06" db="EMBL/GenBank/DDBJ databases">
        <authorList>
            <consortium name="Lawrence Berkeley National Laboratory"/>
            <person name="Haridas S."/>
            <person name="Hensen N."/>
            <person name="Bonometti L."/>
            <person name="Westerberg I."/>
            <person name="Brannstrom I.O."/>
            <person name="Guillou S."/>
            <person name="Cros-Aarteil S."/>
            <person name="Calhoun S."/>
            <person name="Kuo A."/>
            <person name="Mondo S."/>
            <person name="Pangilinan J."/>
            <person name="Riley R."/>
            <person name="Labutti K."/>
            <person name="Andreopoulos B."/>
            <person name="Lipzen A."/>
            <person name="Chen C."/>
            <person name="Yanf M."/>
            <person name="Daum C."/>
            <person name="Ng V."/>
            <person name="Clum A."/>
            <person name="Steindorff A."/>
            <person name="Ohm R."/>
            <person name="Martin F."/>
            <person name="Silar P."/>
            <person name="Natvig D."/>
            <person name="Lalanne C."/>
            <person name="Gautier V."/>
            <person name="Ament-Velasquez S.L."/>
            <person name="Kruys A."/>
            <person name="Hutchinson M.I."/>
            <person name="Powell A.J."/>
            <person name="Barry K."/>
            <person name="Miller A.N."/>
            <person name="Grigoriev I.V."/>
            <person name="Debuchy R."/>
            <person name="Gladieux P."/>
            <person name="Thoren M.H."/>
            <person name="Johannesson H."/>
        </authorList>
    </citation>
    <scope>NUCLEOTIDE SEQUENCE</scope>
    <source>
        <strain evidence="1">SMH4131-1</strain>
    </source>
</reference>
<gene>
    <name evidence="1" type="ORF">B0T19DRAFT_403001</name>
</gene>
<name>A0AAE0IGS1_9PEZI</name>
<accession>A0AAE0IGS1</accession>
<dbReference type="AlphaFoldDB" id="A0AAE0IGS1"/>